<evidence type="ECO:0000313" key="3">
    <source>
        <dbReference type="EMBL" id="ORE13105.1"/>
    </source>
</evidence>
<accession>A0A1X0RM44</accession>
<gene>
    <name evidence="3" type="ORF">BCV71DRAFT_239566</name>
</gene>
<evidence type="ECO:0000256" key="1">
    <source>
        <dbReference type="PROSITE-ProRule" id="PRU00325"/>
    </source>
</evidence>
<dbReference type="AlphaFoldDB" id="A0A1X0RM44"/>
<evidence type="ECO:0000313" key="4">
    <source>
        <dbReference type="Proteomes" id="UP000242381"/>
    </source>
</evidence>
<keyword evidence="1" id="KW-0479">Metal-binding</keyword>
<dbReference type="VEuPathDB" id="FungiDB:BCV72DRAFT_332452"/>
<organism evidence="3 4">
    <name type="scientific">Rhizopus microsporus</name>
    <dbReference type="NCBI Taxonomy" id="58291"/>
    <lineage>
        <taxon>Eukaryota</taxon>
        <taxon>Fungi</taxon>
        <taxon>Fungi incertae sedis</taxon>
        <taxon>Mucoromycota</taxon>
        <taxon>Mucoromycotina</taxon>
        <taxon>Mucoromycetes</taxon>
        <taxon>Mucorales</taxon>
        <taxon>Mucorineae</taxon>
        <taxon>Rhizopodaceae</taxon>
        <taxon>Rhizopus</taxon>
    </lineage>
</organism>
<evidence type="ECO:0000259" key="2">
    <source>
        <dbReference type="PROSITE" id="PS50966"/>
    </source>
</evidence>
<dbReference type="GO" id="GO:0008270">
    <property type="term" value="F:zinc ion binding"/>
    <property type="evidence" value="ECO:0007669"/>
    <property type="project" value="UniProtKB-KW"/>
</dbReference>
<reference evidence="3 4" key="1">
    <citation type="journal article" date="2016" name="Proc. Natl. Acad. Sci. U.S.A.">
        <title>Lipid metabolic changes in an early divergent fungus govern the establishment of a mutualistic symbiosis with endobacteria.</title>
        <authorList>
            <person name="Lastovetsky O.A."/>
            <person name="Gaspar M.L."/>
            <person name="Mondo S.J."/>
            <person name="LaButti K.M."/>
            <person name="Sandor L."/>
            <person name="Grigoriev I.V."/>
            <person name="Henry S.A."/>
            <person name="Pawlowska T.E."/>
        </authorList>
    </citation>
    <scope>NUCLEOTIDE SEQUENCE [LARGE SCALE GENOMIC DNA]</scope>
    <source>
        <strain evidence="3 4">ATCC 11559</strain>
    </source>
</reference>
<dbReference type="EMBL" id="KV921568">
    <property type="protein sequence ID" value="ORE13105.1"/>
    <property type="molecule type" value="Genomic_DNA"/>
</dbReference>
<keyword evidence="1" id="KW-0863">Zinc-finger</keyword>
<dbReference type="Proteomes" id="UP000242381">
    <property type="component" value="Unassembled WGS sequence"/>
</dbReference>
<name>A0A1X0RM44_RHIZD</name>
<proteinExistence type="predicted"/>
<dbReference type="InterPro" id="IPR007527">
    <property type="entry name" value="Znf_SWIM"/>
</dbReference>
<sequence>MNVGRMGSEAREARRRELEAEKVSIHVAMDTIFESFNNADETYEVRVENDTIKSCSCLGFRYQTRACKHMFFLTRCAEHDVWRAYTEVASNEGRNPKLKMSYKKNM</sequence>
<keyword evidence="1" id="KW-0862">Zinc</keyword>
<feature type="domain" description="SWIM-type" evidence="2">
    <location>
        <begin position="43"/>
        <end position="78"/>
    </location>
</feature>
<dbReference type="PROSITE" id="PS50966">
    <property type="entry name" value="ZF_SWIM"/>
    <property type="match status" value="1"/>
</dbReference>
<protein>
    <recommendedName>
        <fullName evidence="2">SWIM-type domain-containing protein</fullName>
    </recommendedName>
</protein>